<dbReference type="NCBIfam" id="TIGR00756">
    <property type="entry name" value="PPR"/>
    <property type="match status" value="1"/>
</dbReference>
<evidence type="ECO:0000313" key="6">
    <source>
        <dbReference type="Proteomes" id="UP001168877"/>
    </source>
</evidence>
<sequence>MRLFNLMRIAEIKPDQATIITVLQACQDLGVGKLAETIHGLIFKCGLFANVVIVTILLSVYAKLGRLFDSHKVFEEIINPDRVAWTAMLAGYAMHGRGREAIELFESMVKAGEVPDQVTFTNLLSACGHSGLVCEGKNYFNIMSEIYGLAPRLDHYSCMVDLLGRSGHLNDAYEMIKRMPMEPNSGVWGALLCACRVYGNTELGKEVAERLFDLEPLDSRNYIMLSNIYSAAGMWKEALKVRDLMKERNLIRTPGCSYIEHRNDIHGFVVGDQSHPESKKIYKKLELGRTDWEDSSSWFCS</sequence>
<feature type="repeat" description="PPR" evidence="3">
    <location>
        <begin position="218"/>
        <end position="252"/>
    </location>
</feature>
<keyword evidence="6" id="KW-1185">Reference proteome</keyword>
<keyword evidence="2" id="KW-0677">Repeat</keyword>
<dbReference type="FunFam" id="1.25.40.10:FF:000407">
    <property type="entry name" value="Putative pentatricopeptide repeat-containing protein"/>
    <property type="match status" value="1"/>
</dbReference>
<dbReference type="GO" id="GO:0003723">
    <property type="term" value="F:RNA binding"/>
    <property type="evidence" value="ECO:0007669"/>
    <property type="project" value="InterPro"/>
</dbReference>
<dbReference type="Pfam" id="PF20430">
    <property type="entry name" value="Eplus_motif"/>
    <property type="match status" value="1"/>
</dbReference>
<dbReference type="InterPro" id="IPR002885">
    <property type="entry name" value="PPR_rpt"/>
</dbReference>
<comment type="similarity">
    <text evidence="1">Belongs to the PPR family. PCMP-H subfamily.</text>
</comment>
<feature type="transmembrane region" description="Helical" evidence="4">
    <location>
        <begin position="41"/>
        <end position="62"/>
    </location>
</feature>
<dbReference type="PROSITE" id="PS51375">
    <property type="entry name" value="PPR"/>
    <property type="match status" value="2"/>
</dbReference>
<dbReference type="Pfam" id="PF20431">
    <property type="entry name" value="E_motif"/>
    <property type="match status" value="1"/>
</dbReference>
<keyword evidence="4" id="KW-0472">Membrane</keyword>
<protein>
    <recommendedName>
        <fullName evidence="7">Pentatricopeptide repeat-containing protein</fullName>
    </recommendedName>
</protein>
<evidence type="ECO:0000256" key="4">
    <source>
        <dbReference type="SAM" id="Phobius"/>
    </source>
</evidence>
<comment type="caution">
    <text evidence="5">The sequence shown here is derived from an EMBL/GenBank/DDBJ whole genome shotgun (WGS) entry which is preliminary data.</text>
</comment>
<keyword evidence="4" id="KW-0812">Transmembrane</keyword>
<dbReference type="Proteomes" id="UP001168877">
    <property type="component" value="Unassembled WGS sequence"/>
</dbReference>
<proteinExistence type="inferred from homology"/>
<gene>
    <name evidence="5" type="ORF">LWI29_026073</name>
</gene>
<dbReference type="PROSITE" id="PS51257">
    <property type="entry name" value="PROKAR_LIPOPROTEIN"/>
    <property type="match status" value="1"/>
</dbReference>
<name>A0AA39VFZ6_ACESA</name>
<dbReference type="PANTHER" id="PTHR47926">
    <property type="entry name" value="PENTATRICOPEPTIDE REPEAT-CONTAINING PROTEIN"/>
    <property type="match status" value="1"/>
</dbReference>
<keyword evidence="4" id="KW-1133">Transmembrane helix</keyword>
<evidence type="ECO:0000256" key="3">
    <source>
        <dbReference type="PROSITE-ProRule" id="PRU00708"/>
    </source>
</evidence>
<dbReference type="AlphaFoldDB" id="A0AA39VFZ6"/>
<dbReference type="Pfam" id="PF01535">
    <property type="entry name" value="PPR"/>
    <property type="match status" value="2"/>
</dbReference>
<dbReference type="InterPro" id="IPR011990">
    <property type="entry name" value="TPR-like_helical_dom_sf"/>
</dbReference>
<accession>A0AA39VFZ6</accession>
<evidence type="ECO:0000313" key="5">
    <source>
        <dbReference type="EMBL" id="KAK0576973.1"/>
    </source>
</evidence>
<dbReference type="EMBL" id="JAUESC010000386">
    <property type="protein sequence ID" value="KAK0576973.1"/>
    <property type="molecule type" value="Genomic_DNA"/>
</dbReference>
<reference evidence="5" key="1">
    <citation type="journal article" date="2022" name="Plant J.">
        <title>Strategies of tolerance reflected in two North American maple genomes.</title>
        <authorList>
            <person name="McEvoy S.L."/>
            <person name="Sezen U.U."/>
            <person name="Trouern-Trend A."/>
            <person name="McMahon S.M."/>
            <person name="Schaberg P.G."/>
            <person name="Yang J."/>
            <person name="Wegrzyn J.L."/>
            <person name="Swenson N.G."/>
        </authorList>
    </citation>
    <scope>NUCLEOTIDE SEQUENCE</scope>
    <source>
        <strain evidence="5">NS2018</strain>
    </source>
</reference>
<evidence type="ECO:0000256" key="1">
    <source>
        <dbReference type="ARBA" id="ARBA00006643"/>
    </source>
</evidence>
<dbReference type="GO" id="GO:0009451">
    <property type="term" value="P:RNA modification"/>
    <property type="evidence" value="ECO:0007669"/>
    <property type="project" value="InterPro"/>
</dbReference>
<dbReference type="PANTHER" id="PTHR47926:SF533">
    <property type="entry name" value="DYW DOMAIN-CONTAINING PROTEIN"/>
    <property type="match status" value="1"/>
</dbReference>
<dbReference type="InterPro" id="IPR046849">
    <property type="entry name" value="E2_motif"/>
</dbReference>
<dbReference type="Gene3D" id="1.25.40.10">
    <property type="entry name" value="Tetratricopeptide repeat domain"/>
    <property type="match status" value="2"/>
</dbReference>
<dbReference type="SUPFAM" id="SSF48452">
    <property type="entry name" value="TPR-like"/>
    <property type="match status" value="1"/>
</dbReference>
<organism evidence="5 6">
    <name type="scientific">Acer saccharum</name>
    <name type="common">Sugar maple</name>
    <dbReference type="NCBI Taxonomy" id="4024"/>
    <lineage>
        <taxon>Eukaryota</taxon>
        <taxon>Viridiplantae</taxon>
        <taxon>Streptophyta</taxon>
        <taxon>Embryophyta</taxon>
        <taxon>Tracheophyta</taxon>
        <taxon>Spermatophyta</taxon>
        <taxon>Magnoliopsida</taxon>
        <taxon>eudicotyledons</taxon>
        <taxon>Gunneridae</taxon>
        <taxon>Pentapetalae</taxon>
        <taxon>rosids</taxon>
        <taxon>malvids</taxon>
        <taxon>Sapindales</taxon>
        <taxon>Sapindaceae</taxon>
        <taxon>Hippocastanoideae</taxon>
        <taxon>Acereae</taxon>
        <taxon>Acer</taxon>
    </lineage>
</organism>
<dbReference type="InterPro" id="IPR046848">
    <property type="entry name" value="E_motif"/>
</dbReference>
<dbReference type="Pfam" id="PF13041">
    <property type="entry name" value="PPR_2"/>
    <property type="match status" value="1"/>
</dbReference>
<evidence type="ECO:0000256" key="2">
    <source>
        <dbReference type="ARBA" id="ARBA00022737"/>
    </source>
</evidence>
<reference evidence="5" key="2">
    <citation type="submission" date="2023-06" db="EMBL/GenBank/DDBJ databases">
        <authorList>
            <person name="Swenson N.G."/>
            <person name="Wegrzyn J.L."/>
            <person name="Mcevoy S.L."/>
        </authorList>
    </citation>
    <scope>NUCLEOTIDE SEQUENCE</scope>
    <source>
        <strain evidence="5">NS2018</strain>
        <tissue evidence="5">Leaf</tissue>
    </source>
</reference>
<dbReference type="InterPro" id="IPR046960">
    <property type="entry name" value="PPR_At4g14850-like_plant"/>
</dbReference>
<evidence type="ECO:0008006" key="7">
    <source>
        <dbReference type="Google" id="ProtNLM"/>
    </source>
</evidence>
<feature type="repeat" description="PPR" evidence="3">
    <location>
        <begin position="81"/>
        <end position="115"/>
    </location>
</feature>